<keyword evidence="5" id="KW-0777">Teichoic acid biosynthesis</keyword>
<comment type="subcellular location">
    <subcellularLocation>
        <location evidence="1">Cell membrane</location>
        <topology evidence="1">Peripheral membrane protein</topology>
    </subcellularLocation>
</comment>
<gene>
    <name evidence="7" type="ORF">ACFPKY_13450</name>
</gene>
<dbReference type="InterPro" id="IPR007554">
    <property type="entry name" value="Glycerophosphate_synth"/>
</dbReference>
<dbReference type="RefSeq" id="WP_345179735.1">
    <property type="nucleotide sequence ID" value="NZ_BAABFQ010000007.1"/>
</dbReference>
<organism evidence="7 8">
    <name type="scientific">Nocardioides caricicola</name>
    <dbReference type="NCBI Taxonomy" id="634770"/>
    <lineage>
        <taxon>Bacteria</taxon>
        <taxon>Bacillati</taxon>
        <taxon>Actinomycetota</taxon>
        <taxon>Actinomycetes</taxon>
        <taxon>Propionibacteriales</taxon>
        <taxon>Nocardioidaceae</taxon>
        <taxon>Nocardioides</taxon>
    </lineage>
</organism>
<proteinExistence type="inferred from homology"/>
<evidence type="ECO:0000313" key="8">
    <source>
        <dbReference type="Proteomes" id="UP001595956"/>
    </source>
</evidence>
<reference evidence="8" key="1">
    <citation type="journal article" date="2019" name="Int. J. Syst. Evol. Microbiol.">
        <title>The Global Catalogue of Microorganisms (GCM) 10K type strain sequencing project: providing services to taxonomists for standard genome sequencing and annotation.</title>
        <authorList>
            <consortium name="The Broad Institute Genomics Platform"/>
            <consortium name="The Broad Institute Genome Sequencing Center for Infectious Disease"/>
            <person name="Wu L."/>
            <person name="Ma J."/>
        </authorList>
    </citation>
    <scope>NUCLEOTIDE SEQUENCE [LARGE SCALE GENOMIC DNA]</scope>
    <source>
        <strain evidence="8">KACC 13778</strain>
    </source>
</reference>
<dbReference type="PANTHER" id="PTHR37316:SF3">
    <property type="entry name" value="TEICHOIC ACID GLYCEROL-PHOSPHATE TRANSFERASE"/>
    <property type="match status" value="1"/>
</dbReference>
<protein>
    <submittedName>
        <fullName evidence="7">CDP-glycerol glycerophosphotransferase family protein</fullName>
    </submittedName>
</protein>
<dbReference type="PANTHER" id="PTHR37316">
    <property type="entry name" value="TEICHOIC ACID GLYCEROL-PHOSPHATE PRIMASE"/>
    <property type="match status" value="1"/>
</dbReference>
<dbReference type="InterPro" id="IPR051612">
    <property type="entry name" value="Teichoic_Acid_Biosynth"/>
</dbReference>
<dbReference type="SUPFAM" id="SSF53756">
    <property type="entry name" value="UDP-Glycosyltransferase/glycogen phosphorylase"/>
    <property type="match status" value="1"/>
</dbReference>
<dbReference type="Gene3D" id="3.40.50.11820">
    <property type="match status" value="1"/>
</dbReference>
<keyword evidence="6" id="KW-0472">Membrane</keyword>
<sequence>MRDVAVSIVLTLLRVGLRVLERVVPQTRSVVLSAYPETEGNGVEVARALVDRYAGRVVWLRDGGPVPPEVQALAARGLVLVPKASPAGLWAYLRAEAVLFTHGLYGSPRLRKPVVNIWHGDGPKGIAPSKDAGRLIESTYFVGSTPLFSHHQAATFGVPAERVLLTGNPRTDQLWRPAGADRLAALGITQEFVVWMPTFRTARAVGAMRAGGPVTEDRAGLAELAAGLRAQGRQLVVKPHPMDADRRAWPGAVTLDEGDLSAAGVTLYELLGASSGLVTDYSSVWVDYLLTDRPIAFLVHDRDTYDRPLHPADVLDWVPGEVVDLDREPFARFLADPDAGLRREVATRIGLNRSATAADDLVTALVKLGVLESA</sequence>
<keyword evidence="8" id="KW-1185">Reference proteome</keyword>
<evidence type="ECO:0000256" key="3">
    <source>
        <dbReference type="ARBA" id="ARBA00022475"/>
    </source>
</evidence>
<dbReference type="EMBL" id="JBHSMD010000004">
    <property type="protein sequence ID" value="MFC5494117.1"/>
    <property type="molecule type" value="Genomic_DNA"/>
</dbReference>
<evidence type="ECO:0000256" key="5">
    <source>
        <dbReference type="ARBA" id="ARBA00022944"/>
    </source>
</evidence>
<evidence type="ECO:0000313" key="7">
    <source>
        <dbReference type="EMBL" id="MFC5494117.1"/>
    </source>
</evidence>
<dbReference type="Proteomes" id="UP001595956">
    <property type="component" value="Unassembled WGS sequence"/>
</dbReference>
<evidence type="ECO:0000256" key="6">
    <source>
        <dbReference type="ARBA" id="ARBA00023136"/>
    </source>
</evidence>
<keyword evidence="4" id="KW-0808">Transferase</keyword>
<accession>A0ABW0N580</accession>
<comment type="caution">
    <text evidence="7">The sequence shown here is derived from an EMBL/GenBank/DDBJ whole genome shotgun (WGS) entry which is preliminary data.</text>
</comment>
<evidence type="ECO:0000256" key="4">
    <source>
        <dbReference type="ARBA" id="ARBA00022679"/>
    </source>
</evidence>
<dbReference type="InterPro" id="IPR043148">
    <property type="entry name" value="TagF_C"/>
</dbReference>
<dbReference type="Gene3D" id="3.40.50.12580">
    <property type="match status" value="1"/>
</dbReference>
<comment type="similarity">
    <text evidence="2">Belongs to the CDP-glycerol glycerophosphotransferase family.</text>
</comment>
<keyword evidence="3" id="KW-1003">Cell membrane</keyword>
<name>A0ABW0N580_9ACTN</name>
<dbReference type="Pfam" id="PF04464">
    <property type="entry name" value="Glyphos_transf"/>
    <property type="match status" value="1"/>
</dbReference>
<evidence type="ECO:0000256" key="2">
    <source>
        <dbReference type="ARBA" id="ARBA00010488"/>
    </source>
</evidence>
<dbReference type="InterPro" id="IPR043149">
    <property type="entry name" value="TagF_N"/>
</dbReference>
<evidence type="ECO:0000256" key="1">
    <source>
        <dbReference type="ARBA" id="ARBA00004202"/>
    </source>
</evidence>